<feature type="coiled-coil region" evidence="1">
    <location>
        <begin position="63"/>
        <end position="125"/>
    </location>
</feature>
<name>A0AAX6DNS8_IRIPA</name>
<keyword evidence="4" id="KW-1185">Reference proteome</keyword>
<keyword evidence="1" id="KW-0175">Coiled coil</keyword>
<dbReference type="Proteomes" id="UP001140949">
    <property type="component" value="Unassembled WGS sequence"/>
</dbReference>
<gene>
    <name evidence="3" type="ORF">M6B38_236035</name>
</gene>
<comment type="caution">
    <text evidence="3">The sequence shown here is derived from an EMBL/GenBank/DDBJ whole genome shotgun (WGS) entry which is preliminary data.</text>
</comment>
<accession>A0AAX6DNS8</accession>
<reference evidence="3" key="1">
    <citation type="journal article" date="2023" name="GigaByte">
        <title>Genome assembly of the bearded iris, Iris pallida Lam.</title>
        <authorList>
            <person name="Bruccoleri R.E."/>
            <person name="Oakeley E.J."/>
            <person name="Faust A.M.E."/>
            <person name="Altorfer M."/>
            <person name="Dessus-Babus S."/>
            <person name="Burckhardt D."/>
            <person name="Oertli M."/>
            <person name="Naumann U."/>
            <person name="Petersen F."/>
            <person name="Wong J."/>
        </authorList>
    </citation>
    <scope>NUCLEOTIDE SEQUENCE</scope>
    <source>
        <strain evidence="3">GSM-AAB239-AS_SAM_17_03QT</strain>
    </source>
</reference>
<sequence length="331" mass="39239">MHSSDWGRLLLIGVGFLPLPFFSFIFLRNKDNRRRRRRLELRWALLFLFFLSLFSIIFSSSSLTTKEEKEMEMEMEIQQLKIKLSKLEFILEDNTEMLNSRTLHLNENSKRIQEMEENIKFLHNSLSMIKTSQDSSKSSEEEMVKIMEEEIRLLWAESRKNNFNYHILESKAYEKEIEMKALTAEVEKMENIVTEQWVQIQQLEQALQTMKIMASKVRKKSEPKVHKKQPREWSVLKVIKGVRRRYLPEVADLPDTFFLGNYISKSSISRAYDHLKTTFLAAKRWHHELQNLVKWALERNEFTAPLANKEVIFFVASAIIIIPIFSVGFVL</sequence>
<dbReference type="PANTHER" id="PTHR34360">
    <property type="entry name" value="OS08G0519400 PROTEIN"/>
    <property type="match status" value="1"/>
</dbReference>
<evidence type="ECO:0000256" key="2">
    <source>
        <dbReference type="SAM" id="Phobius"/>
    </source>
</evidence>
<dbReference type="PANTHER" id="PTHR34360:SF2">
    <property type="entry name" value="MYOSIN HEAVY CHAIN-LIKE PROTEIN"/>
    <property type="match status" value="1"/>
</dbReference>
<evidence type="ECO:0000313" key="4">
    <source>
        <dbReference type="Proteomes" id="UP001140949"/>
    </source>
</evidence>
<feature type="transmembrane region" description="Helical" evidence="2">
    <location>
        <begin position="311"/>
        <end position="330"/>
    </location>
</feature>
<feature type="transmembrane region" description="Helical" evidence="2">
    <location>
        <begin position="6"/>
        <end position="27"/>
    </location>
</feature>
<keyword evidence="2" id="KW-0812">Transmembrane</keyword>
<evidence type="ECO:0000256" key="1">
    <source>
        <dbReference type="SAM" id="Coils"/>
    </source>
</evidence>
<keyword evidence="2" id="KW-0472">Membrane</keyword>
<keyword evidence="2" id="KW-1133">Transmembrane helix</keyword>
<feature type="coiled-coil region" evidence="1">
    <location>
        <begin position="172"/>
        <end position="220"/>
    </location>
</feature>
<protein>
    <submittedName>
        <fullName evidence="3">Uncharacterized protein</fullName>
    </submittedName>
</protein>
<organism evidence="3 4">
    <name type="scientific">Iris pallida</name>
    <name type="common">Sweet iris</name>
    <dbReference type="NCBI Taxonomy" id="29817"/>
    <lineage>
        <taxon>Eukaryota</taxon>
        <taxon>Viridiplantae</taxon>
        <taxon>Streptophyta</taxon>
        <taxon>Embryophyta</taxon>
        <taxon>Tracheophyta</taxon>
        <taxon>Spermatophyta</taxon>
        <taxon>Magnoliopsida</taxon>
        <taxon>Liliopsida</taxon>
        <taxon>Asparagales</taxon>
        <taxon>Iridaceae</taxon>
        <taxon>Iridoideae</taxon>
        <taxon>Irideae</taxon>
        <taxon>Iris</taxon>
    </lineage>
</organism>
<dbReference type="EMBL" id="JANAVB010043017">
    <property type="protein sequence ID" value="KAJ6793418.1"/>
    <property type="molecule type" value="Genomic_DNA"/>
</dbReference>
<dbReference type="AlphaFoldDB" id="A0AAX6DNS8"/>
<proteinExistence type="predicted"/>
<reference evidence="3" key="2">
    <citation type="submission" date="2023-04" db="EMBL/GenBank/DDBJ databases">
        <authorList>
            <person name="Bruccoleri R.E."/>
            <person name="Oakeley E.J."/>
            <person name="Faust A.-M."/>
            <person name="Dessus-Babus S."/>
            <person name="Altorfer M."/>
            <person name="Burckhardt D."/>
            <person name="Oertli M."/>
            <person name="Naumann U."/>
            <person name="Petersen F."/>
            <person name="Wong J."/>
        </authorList>
    </citation>
    <scope>NUCLEOTIDE SEQUENCE</scope>
    <source>
        <strain evidence="3">GSM-AAB239-AS_SAM_17_03QT</strain>
        <tissue evidence="3">Leaf</tissue>
    </source>
</reference>
<feature type="transmembrane region" description="Helical" evidence="2">
    <location>
        <begin position="39"/>
        <end position="58"/>
    </location>
</feature>
<evidence type="ECO:0000313" key="3">
    <source>
        <dbReference type="EMBL" id="KAJ6793418.1"/>
    </source>
</evidence>